<proteinExistence type="predicted"/>
<reference evidence="4" key="1">
    <citation type="submission" date="2016-12" db="EMBL/GenBank/DDBJ databases">
        <authorList>
            <person name="Meng X."/>
        </authorList>
    </citation>
    <scope>NUCLEOTIDE SEQUENCE [LARGE SCALE GENOMIC DNA]</scope>
    <source>
        <strain evidence="4">DSM 19116</strain>
    </source>
</reference>
<keyword evidence="4" id="KW-1185">Reference proteome</keyword>
<organism evidence="3 4">
    <name type="scientific">Bowdeniella nasicola</name>
    <dbReference type="NCBI Taxonomy" id="208480"/>
    <lineage>
        <taxon>Bacteria</taxon>
        <taxon>Bacillati</taxon>
        <taxon>Actinomycetota</taxon>
        <taxon>Actinomycetes</taxon>
        <taxon>Actinomycetales</taxon>
        <taxon>Actinomycetaceae</taxon>
        <taxon>Bowdeniella</taxon>
    </lineage>
</organism>
<name>A0A1Q5Q238_9ACTO</name>
<dbReference type="Proteomes" id="UP000185628">
    <property type="component" value="Unassembled WGS sequence"/>
</dbReference>
<evidence type="ECO:0000313" key="4">
    <source>
        <dbReference type="Proteomes" id="UP000185628"/>
    </source>
</evidence>
<gene>
    <name evidence="3" type="ORF">BSZ39_07585</name>
</gene>
<feature type="chain" id="PRO_5012072674" description="PknH-like extracellular domain-containing protein" evidence="2">
    <location>
        <begin position="30"/>
        <end position="246"/>
    </location>
</feature>
<evidence type="ECO:0000256" key="1">
    <source>
        <dbReference type="SAM" id="MobiDB-lite"/>
    </source>
</evidence>
<dbReference type="RefSeq" id="WP_073716759.1">
    <property type="nucleotide sequence ID" value="NZ_MQVR01000040.1"/>
</dbReference>
<evidence type="ECO:0000256" key="2">
    <source>
        <dbReference type="SAM" id="SignalP"/>
    </source>
</evidence>
<dbReference type="PROSITE" id="PS51257">
    <property type="entry name" value="PROKAR_LIPOPROTEIN"/>
    <property type="match status" value="1"/>
</dbReference>
<evidence type="ECO:0000313" key="3">
    <source>
        <dbReference type="EMBL" id="OKL53779.1"/>
    </source>
</evidence>
<accession>A0A1Q5Q238</accession>
<feature type="signal peptide" evidence="2">
    <location>
        <begin position="1"/>
        <end position="29"/>
    </location>
</feature>
<keyword evidence="2" id="KW-0732">Signal</keyword>
<feature type="compositionally biased region" description="Low complexity" evidence="1">
    <location>
        <begin position="26"/>
        <end position="42"/>
    </location>
</feature>
<feature type="region of interest" description="Disordered" evidence="1">
    <location>
        <begin position="26"/>
        <end position="65"/>
    </location>
</feature>
<dbReference type="AlphaFoldDB" id="A0A1Q5Q238"/>
<protein>
    <recommendedName>
        <fullName evidence="5">PknH-like extracellular domain-containing protein</fullName>
    </recommendedName>
</protein>
<comment type="caution">
    <text evidence="3">The sequence shown here is derived from an EMBL/GenBank/DDBJ whole genome shotgun (WGS) entry which is preliminary data.</text>
</comment>
<dbReference type="EMBL" id="MQVR01000040">
    <property type="protein sequence ID" value="OKL53779.1"/>
    <property type="molecule type" value="Genomic_DNA"/>
</dbReference>
<sequence length="246" mass="25117">MKVRLRLLALTAALALGIAGCSGNTSNPAAPSATTPAESASSDVATSAAPSDGASPTDDAAPSEVSADVVKGLKYGDTELQVVAPEQLKSYMDAYNKQLKTMGDVKSEPAECAARGTEAARALMEKTPVMALSQSGGGAASVQVYAGAAKDVDFAKLRDIMSKCSEYTLEVNGTSVPVKVSEAKSSVSADEVLGQQVQQEIAGESQTVVTVMATKGDNLVVTSVAGPETADQAKLDELTTTVLSRL</sequence>
<evidence type="ECO:0008006" key="5">
    <source>
        <dbReference type="Google" id="ProtNLM"/>
    </source>
</evidence>